<organism evidence="3">
    <name type="scientific">Trypanosoma vivax (strain Y486)</name>
    <dbReference type="NCBI Taxonomy" id="1055687"/>
    <lineage>
        <taxon>Eukaryota</taxon>
        <taxon>Discoba</taxon>
        <taxon>Euglenozoa</taxon>
        <taxon>Kinetoplastea</taxon>
        <taxon>Metakinetoplastina</taxon>
        <taxon>Trypanosomatida</taxon>
        <taxon>Trypanosomatidae</taxon>
        <taxon>Trypanosoma</taxon>
        <taxon>Duttonella</taxon>
    </lineage>
</organism>
<feature type="compositionally biased region" description="Low complexity" evidence="1">
    <location>
        <begin position="48"/>
        <end position="61"/>
    </location>
</feature>
<dbReference type="InterPro" id="IPR001810">
    <property type="entry name" value="F-box_dom"/>
</dbReference>
<feature type="region of interest" description="Disordered" evidence="1">
    <location>
        <begin position="1"/>
        <end position="70"/>
    </location>
</feature>
<dbReference type="PANTHER" id="PTHR37561">
    <property type="entry name" value="F-BOX DOMAIN-CONTAINING PROTEIN"/>
    <property type="match status" value="1"/>
</dbReference>
<evidence type="ECO:0000259" key="2">
    <source>
        <dbReference type="PROSITE" id="PS50181"/>
    </source>
</evidence>
<feature type="region of interest" description="Disordered" evidence="1">
    <location>
        <begin position="345"/>
        <end position="364"/>
    </location>
</feature>
<feature type="domain" description="F-box" evidence="2">
    <location>
        <begin position="157"/>
        <end position="201"/>
    </location>
</feature>
<evidence type="ECO:0000256" key="1">
    <source>
        <dbReference type="SAM" id="MobiDB-lite"/>
    </source>
</evidence>
<dbReference type="EMBL" id="HE573017">
    <property type="protein sequence ID" value="CCC46558.1"/>
    <property type="molecule type" value="Genomic_DNA"/>
</dbReference>
<feature type="region of interest" description="Disordered" evidence="1">
    <location>
        <begin position="106"/>
        <end position="141"/>
    </location>
</feature>
<name>G0TRJ3_TRYVY</name>
<dbReference type="VEuPathDB" id="TriTrypDB:TvY486_0102050"/>
<reference evidence="3" key="1">
    <citation type="journal article" date="2012" name="Proc. Natl. Acad. Sci. U.S.A.">
        <title>Antigenic diversity is generated by distinct evolutionary mechanisms in African trypanosome species.</title>
        <authorList>
            <person name="Jackson A.P."/>
            <person name="Berry A."/>
            <person name="Aslett M."/>
            <person name="Allison H.C."/>
            <person name="Burton P."/>
            <person name="Vavrova-Anderson J."/>
            <person name="Brown R."/>
            <person name="Browne H."/>
            <person name="Corton N."/>
            <person name="Hauser H."/>
            <person name="Gamble J."/>
            <person name="Gilderthorp R."/>
            <person name="Marcello L."/>
            <person name="McQuillan J."/>
            <person name="Otto T.D."/>
            <person name="Quail M.A."/>
            <person name="Sanders M.J."/>
            <person name="van Tonder A."/>
            <person name="Ginger M.L."/>
            <person name="Field M.C."/>
            <person name="Barry J.D."/>
            <person name="Hertz-Fowler C."/>
            <person name="Berriman M."/>
        </authorList>
    </citation>
    <scope>NUCLEOTIDE SEQUENCE</scope>
    <source>
        <strain evidence="3">Y486</strain>
    </source>
</reference>
<evidence type="ECO:0000313" key="3">
    <source>
        <dbReference type="EMBL" id="CCC46558.1"/>
    </source>
</evidence>
<dbReference type="PANTHER" id="PTHR37561:SF3">
    <property type="entry name" value="F-BOX DOMAIN-CONTAINING PROTEIN"/>
    <property type="match status" value="1"/>
</dbReference>
<protein>
    <recommendedName>
        <fullName evidence="2">F-box domain-containing protein</fullName>
    </recommendedName>
</protein>
<gene>
    <name evidence="3" type="ORF">TVY486_0102050</name>
</gene>
<feature type="region of interest" description="Disordered" evidence="1">
    <location>
        <begin position="679"/>
        <end position="698"/>
    </location>
</feature>
<sequence>MRVQMGRVPEEDGAGDAQSGTAPCAEGRAKEVSPGPAAFSRGSSPAFSPGLSSLVPSSVRSKAPRGHGQLPEHVPFGGCAAPASGAQVCDGPLMVKLQAPAGACARHSTRPLDELSRDELMGESSASTGSDVPGDSGEDGAAVRLPATATAAGGGRVSSLHGLPDAVLLGIVPYLCLPEVLALLTVTRKLNRLVRQYFAVNSHGVLTIPAFDSRSFLQYRPDRKPQAQASTSDAPARGLPGVKPIRLFFDQQRRDAHPSALRRLLRFIAPSLPIMHMEAHVNPVTGRGKGCVWATVPSLAEAKRLMALNKRLFLDVNSDGEEVYMFAPPSAVEWLRGHAELAAASTSRPSHLPRQPMIVGAPRKGPPGTRKILEEYAHLQERGFLPTSSSALLDSTHTGDLTLPSCSANASHDQAPWTMDREAVDAQVLSHVVAWYCGWHDYPDWFRGYPLQAYDASSGVVWLGPDRYHRDPYMYKPLAPMVDEMDLLSADPQWYEIGDYSALQDATVEGVERQCALLTVTRKLNRLVRQYFAVNSHGVLSIPAFDSRSFLQYRPDRKPQAQASTSDAPARGLPGVKPIRLFFGQQRRDAHPSALRRLLRFIAPSLPIMHMEAHVNPVTGRGKGCVWATVPSLAEAKRLMALNKRLFLDVNSDGEEVYMFAPPSAVEWLRGHAELAAASTSRPSHLPRQPMIVGAPRKGPPGTRKILEEYAHLQERGFLPTSSSALLDSTHTGDLTLPSCSANASHDQAPWTMDREAVDAQVLSHVVAWYCGWHDYPDWFRGYPLQAYDASSGVVWLGPDRYHRDPYMYKPLAPMVDEMDLLSADPQCYEIGDYSALQDATVEGVERQCERHVLCSSNAPWPVREQWSHPRCVVRGQ</sequence>
<dbReference type="AlphaFoldDB" id="G0TRJ3"/>
<accession>G0TRJ3</accession>
<feature type="compositionally biased region" description="Basic and acidic residues" evidence="1">
    <location>
        <begin position="110"/>
        <end position="120"/>
    </location>
</feature>
<proteinExistence type="predicted"/>
<dbReference type="PROSITE" id="PS50181">
    <property type="entry name" value="FBOX"/>
    <property type="match status" value="1"/>
</dbReference>